<accession>A0ABT3A523</accession>
<gene>
    <name evidence="1" type="ORF">OE749_01430</name>
</gene>
<comment type="caution">
    <text evidence="1">The sequence shown here is derived from an EMBL/GenBank/DDBJ whole genome shotgun (WGS) entry which is preliminary data.</text>
</comment>
<organism evidence="1 2">
    <name type="scientific">Fluctibacter corallii</name>
    <dbReference type="NCBI Taxonomy" id="2984329"/>
    <lineage>
        <taxon>Bacteria</taxon>
        <taxon>Pseudomonadati</taxon>
        <taxon>Pseudomonadota</taxon>
        <taxon>Gammaproteobacteria</taxon>
        <taxon>Alteromonadales</taxon>
        <taxon>Alteromonadaceae</taxon>
        <taxon>Fluctibacter</taxon>
    </lineage>
</organism>
<proteinExistence type="predicted"/>
<keyword evidence="2" id="KW-1185">Reference proteome</keyword>
<evidence type="ECO:0000313" key="1">
    <source>
        <dbReference type="EMBL" id="MCV2883357.1"/>
    </source>
</evidence>
<dbReference type="Proteomes" id="UP001652504">
    <property type="component" value="Unassembled WGS sequence"/>
</dbReference>
<reference evidence="1 2" key="1">
    <citation type="submission" date="2022-10" db="EMBL/GenBank/DDBJ databases">
        <title>Aestuariibacter sp. AA17 isolated from Montipora capitata coral fragment.</title>
        <authorList>
            <person name="Emsley S.A."/>
            <person name="Pfannmuller K.M."/>
            <person name="Loughran R.M."/>
            <person name="Shlafstein M."/>
            <person name="Papke E."/>
            <person name="Saw J.H."/>
            <person name="Ushijima B."/>
            <person name="Videau P."/>
        </authorList>
    </citation>
    <scope>NUCLEOTIDE SEQUENCE [LARGE SCALE GENOMIC DNA]</scope>
    <source>
        <strain evidence="1 2">AA17</strain>
    </source>
</reference>
<dbReference type="EMBL" id="JAOWKX010000001">
    <property type="protein sequence ID" value="MCV2883357.1"/>
    <property type="molecule type" value="Genomic_DNA"/>
</dbReference>
<sequence>MDKSHLKPGMVVEYHQDAVEVIDVNTFQNTVQVKRCSDDRHFTANCNELHEDPQLHTDCPTYY</sequence>
<evidence type="ECO:0000313" key="2">
    <source>
        <dbReference type="Proteomes" id="UP001652504"/>
    </source>
</evidence>
<protein>
    <submittedName>
        <fullName evidence="1">Uncharacterized protein</fullName>
    </submittedName>
</protein>
<dbReference type="RefSeq" id="WP_263710558.1">
    <property type="nucleotide sequence ID" value="NZ_JAOWKX010000001.1"/>
</dbReference>
<name>A0ABT3A523_9ALTE</name>